<protein>
    <submittedName>
        <fullName evidence="2">Uncharacterized protein</fullName>
    </submittedName>
</protein>
<comment type="caution">
    <text evidence="2">The sequence shown here is derived from an EMBL/GenBank/DDBJ whole genome shotgun (WGS) entry which is preliminary data.</text>
</comment>
<proteinExistence type="predicted"/>
<accession>A0A8I2YIZ0</accession>
<gene>
    <name evidence="2" type="ORF">JVT61DRAFT_7509</name>
</gene>
<dbReference type="AlphaFoldDB" id="A0A8I2YIZ0"/>
<evidence type="ECO:0000313" key="2">
    <source>
        <dbReference type="EMBL" id="KAG6372735.1"/>
    </source>
</evidence>
<dbReference type="Proteomes" id="UP000683000">
    <property type="component" value="Unassembled WGS sequence"/>
</dbReference>
<evidence type="ECO:0000313" key="3">
    <source>
        <dbReference type="Proteomes" id="UP000683000"/>
    </source>
</evidence>
<organism evidence="2 3">
    <name type="scientific">Boletus reticuloceps</name>
    <dbReference type="NCBI Taxonomy" id="495285"/>
    <lineage>
        <taxon>Eukaryota</taxon>
        <taxon>Fungi</taxon>
        <taxon>Dikarya</taxon>
        <taxon>Basidiomycota</taxon>
        <taxon>Agaricomycotina</taxon>
        <taxon>Agaricomycetes</taxon>
        <taxon>Agaricomycetidae</taxon>
        <taxon>Boletales</taxon>
        <taxon>Boletineae</taxon>
        <taxon>Boletaceae</taxon>
        <taxon>Boletoideae</taxon>
        <taxon>Boletus</taxon>
    </lineage>
</organism>
<dbReference type="EMBL" id="JAGFBS010000026">
    <property type="protein sequence ID" value="KAG6372735.1"/>
    <property type="molecule type" value="Genomic_DNA"/>
</dbReference>
<name>A0A8I2YIZ0_9AGAM</name>
<reference evidence="2" key="1">
    <citation type="submission" date="2021-03" db="EMBL/GenBank/DDBJ databases">
        <title>Evolutionary innovations through gain and loss of genes in the ectomycorrhizal Boletales.</title>
        <authorList>
            <person name="Wu G."/>
            <person name="Miyauchi S."/>
            <person name="Morin E."/>
            <person name="Yang Z.-L."/>
            <person name="Xu J."/>
            <person name="Martin F.M."/>
        </authorList>
    </citation>
    <scope>NUCLEOTIDE SEQUENCE</scope>
    <source>
        <strain evidence="2">BR01</strain>
    </source>
</reference>
<keyword evidence="3" id="KW-1185">Reference proteome</keyword>
<evidence type="ECO:0000256" key="1">
    <source>
        <dbReference type="SAM" id="MobiDB-lite"/>
    </source>
</evidence>
<sequence length="116" mass="12217">MTITKGSKCPFSPKSEDLAAPATQKCMQDLQSKNCFTPITPADDSMDLSPTLSTPLPLPNPSDLADPFSEIPSPTLPPAMTSCPDVALAPTAPRDTTIIPQTSEQPPPTPLDQTAQ</sequence>
<feature type="region of interest" description="Disordered" evidence="1">
    <location>
        <begin position="1"/>
        <end position="21"/>
    </location>
</feature>
<feature type="region of interest" description="Disordered" evidence="1">
    <location>
        <begin position="37"/>
        <end position="116"/>
    </location>
</feature>